<dbReference type="InParanoid" id="A0A1Q3BVV5"/>
<dbReference type="AlphaFoldDB" id="A0A1Q3BVV5"/>
<organism evidence="1 2">
    <name type="scientific">Cephalotus follicularis</name>
    <name type="common">Albany pitcher plant</name>
    <dbReference type="NCBI Taxonomy" id="3775"/>
    <lineage>
        <taxon>Eukaryota</taxon>
        <taxon>Viridiplantae</taxon>
        <taxon>Streptophyta</taxon>
        <taxon>Embryophyta</taxon>
        <taxon>Tracheophyta</taxon>
        <taxon>Spermatophyta</taxon>
        <taxon>Magnoliopsida</taxon>
        <taxon>eudicotyledons</taxon>
        <taxon>Gunneridae</taxon>
        <taxon>Pentapetalae</taxon>
        <taxon>rosids</taxon>
        <taxon>fabids</taxon>
        <taxon>Oxalidales</taxon>
        <taxon>Cephalotaceae</taxon>
        <taxon>Cephalotus</taxon>
    </lineage>
</organism>
<dbReference type="EMBL" id="BDDD01000972">
    <property type="protein sequence ID" value="GAV72154.1"/>
    <property type="molecule type" value="Genomic_DNA"/>
</dbReference>
<comment type="caution">
    <text evidence="1">The sequence shown here is derived from an EMBL/GenBank/DDBJ whole genome shotgun (WGS) entry which is preliminary data.</text>
</comment>
<gene>
    <name evidence="1" type="ORF">CFOL_v3_15643</name>
</gene>
<evidence type="ECO:0000313" key="1">
    <source>
        <dbReference type="EMBL" id="GAV72154.1"/>
    </source>
</evidence>
<evidence type="ECO:0000313" key="2">
    <source>
        <dbReference type="Proteomes" id="UP000187406"/>
    </source>
</evidence>
<accession>A0A1Q3BVV5</accession>
<proteinExistence type="predicted"/>
<dbReference type="OrthoDB" id="1932595at2759"/>
<reference evidence="2" key="1">
    <citation type="submission" date="2016-04" db="EMBL/GenBank/DDBJ databases">
        <title>Cephalotus genome sequencing.</title>
        <authorList>
            <person name="Fukushima K."/>
            <person name="Hasebe M."/>
            <person name="Fang X."/>
        </authorList>
    </citation>
    <scope>NUCLEOTIDE SEQUENCE [LARGE SCALE GENOMIC DNA]</scope>
    <source>
        <strain evidence="2">cv. St1</strain>
    </source>
</reference>
<dbReference type="Proteomes" id="UP000187406">
    <property type="component" value="Unassembled WGS sequence"/>
</dbReference>
<protein>
    <submittedName>
        <fullName evidence="1">Uncharacterized protein</fullName>
    </submittedName>
</protein>
<keyword evidence="2" id="KW-1185">Reference proteome</keyword>
<sequence>MERLHHQMKLLVPLRPMSHCICILISMICYMKRLESHQKMVGDGLPKDRPTMEAENFFKLIKDGQREIYPRCTKFSKRSFIIQLFLLKCPGRWTNKSFTMLLKLLKEVLPEGECLPKSYYETKK</sequence>
<name>A0A1Q3BVV5_CEPFO</name>